<proteinExistence type="inferred from homology"/>
<keyword evidence="6" id="KW-0735">Signal-anchor</keyword>
<dbReference type="InterPro" id="IPR031481">
    <property type="entry name" value="Glyco_tran_10_N"/>
</dbReference>
<dbReference type="STRING" id="10195.A0A3M7PM53"/>
<keyword evidence="3 11" id="KW-0328">Glycosyltransferase</keyword>
<sequence length="439" mass="51693">MGDQYFEERKIANNTPIVIWWTPFTMDMGSYKECRNIKKTCFFTNIRRYRSQSNLKAFLFYGTDFSLYDLPLPRLDLEDWGLLHEESPKNNYLFSFEKIMNLFNHTATFKRESDLPLLTQYLTSIEDLESTEFLVPVKDKNLFQVEENLAPIAYIQSDCNTPSDRDIYVKALMKYIKVDSYGKCLHNKDLPKNLNQAVVSMNSKEFYKIIAKYKFVLAMENAVCDDYVTEKLWRSFYIGAVPIVYGSSKSKEIYPDTGTAIDILDFNSPKELAEYLTELNQNDTKYKNYLRFKRKNGVKNPLLLELMSKRKWGINNDREKGSYIDHFECLVCERLHQNLGRIKNGETKVTWQANKQHFGCPSPYTFSEEGILLNQPDNSNYVPNNFLTSYQFGYVQQKVFFDKYYNTNLTNLTYKTLHLETLKFHRELFISGKNKIDLK</sequence>
<name>A0A3M7PM53_BRAPC</name>
<comment type="pathway">
    <text evidence="1">Protein modification; protein glycosylation.</text>
</comment>
<evidence type="ECO:0000256" key="5">
    <source>
        <dbReference type="ARBA" id="ARBA00022692"/>
    </source>
</evidence>
<dbReference type="GO" id="GO:0046920">
    <property type="term" value="F:alpha-(1-&gt;3)-fucosyltransferase activity"/>
    <property type="evidence" value="ECO:0007669"/>
    <property type="project" value="TreeGrafter"/>
</dbReference>
<dbReference type="GO" id="GO:0032580">
    <property type="term" value="C:Golgi cisterna membrane"/>
    <property type="evidence" value="ECO:0007669"/>
    <property type="project" value="UniProtKB-SubCell"/>
</dbReference>
<dbReference type="OrthoDB" id="9993460at2759"/>
<evidence type="ECO:0000256" key="9">
    <source>
        <dbReference type="ARBA" id="ARBA00023180"/>
    </source>
</evidence>
<keyword evidence="5 11" id="KW-0812">Transmembrane</keyword>
<keyword evidence="7" id="KW-1133">Transmembrane helix</keyword>
<dbReference type="EMBL" id="REGN01009871">
    <property type="protein sequence ID" value="RNA00183.1"/>
    <property type="molecule type" value="Genomic_DNA"/>
</dbReference>
<dbReference type="InterPro" id="IPR055270">
    <property type="entry name" value="Glyco_tran_10_C"/>
</dbReference>
<keyword evidence="9" id="KW-0325">Glycoprotein</keyword>
<organism evidence="14 15">
    <name type="scientific">Brachionus plicatilis</name>
    <name type="common">Marine rotifer</name>
    <name type="synonym">Brachionus muelleri</name>
    <dbReference type="NCBI Taxonomy" id="10195"/>
    <lineage>
        <taxon>Eukaryota</taxon>
        <taxon>Metazoa</taxon>
        <taxon>Spiralia</taxon>
        <taxon>Gnathifera</taxon>
        <taxon>Rotifera</taxon>
        <taxon>Eurotatoria</taxon>
        <taxon>Monogononta</taxon>
        <taxon>Pseudotrocha</taxon>
        <taxon>Ploima</taxon>
        <taxon>Brachionidae</taxon>
        <taxon>Brachionus</taxon>
    </lineage>
</organism>
<comment type="caution">
    <text evidence="14">The sequence shown here is derived from an EMBL/GenBank/DDBJ whole genome shotgun (WGS) entry which is preliminary data.</text>
</comment>
<evidence type="ECO:0000256" key="3">
    <source>
        <dbReference type="ARBA" id="ARBA00022676"/>
    </source>
</evidence>
<gene>
    <name evidence="14" type="ORF">BpHYR1_041344</name>
</gene>
<evidence type="ECO:0000259" key="12">
    <source>
        <dbReference type="Pfam" id="PF00852"/>
    </source>
</evidence>
<dbReference type="Proteomes" id="UP000276133">
    <property type="component" value="Unassembled WGS sequence"/>
</dbReference>
<evidence type="ECO:0000256" key="2">
    <source>
        <dbReference type="ARBA" id="ARBA00008919"/>
    </source>
</evidence>
<dbReference type="InterPro" id="IPR038577">
    <property type="entry name" value="GT10-like_C_sf"/>
</dbReference>
<feature type="domain" description="Fucosyltransferase C-terminal" evidence="12">
    <location>
        <begin position="152"/>
        <end position="338"/>
    </location>
</feature>
<dbReference type="SUPFAM" id="SSF53756">
    <property type="entry name" value="UDP-Glycosyltransferase/glycogen phosphorylase"/>
    <property type="match status" value="1"/>
</dbReference>
<comment type="subcellular location">
    <subcellularLocation>
        <location evidence="10">Endomembrane system</location>
        <topology evidence="10">Single-pass type II membrane protein</topology>
    </subcellularLocation>
    <subcellularLocation>
        <location evidence="11">Golgi apparatus</location>
        <location evidence="11">Golgi stack membrane</location>
        <topology evidence="11">Single-pass type II membrane protein</topology>
    </subcellularLocation>
</comment>
<feature type="domain" description="Fucosyltransferase N-terminal" evidence="13">
    <location>
        <begin position="14"/>
        <end position="116"/>
    </location>
</feature>
<keyword evidence="4 11" id="KW-0808">Transferase</keyword>
<protein>
    <recommendedName>
        <fullName evidence="11">Fucosyltransferase</fullName>
        <ecNumber evidence="11">2.4.1.-</ecNumber>
    </recommendedName>
</protein>
<keyword evidence="15" id="KW-1185">Reference proteome</keyword>
<evidence type="ECO:0000256" key="6">
    <source>
        <dbReference type="ARBA" id="ARBA00022968"/>
    </source>
</evidence>
<accession>A0A3M7PM53</accession>
<evidence type="ECO:0000259" key="13">
    <source>
        <dbReference type="Pfam" id="PF17039"/>
    </source>
</evidence>
<dbReference type="UniPathway" id="UPA00378"/>
<evidence type="ECO:0000256" key="8">
    <source>
        <dbReference type="ARBA" id="ARBA00023136"/>
    </source>
</evidence>
<evidence type="ECO:0000313" key="14">
    <source>
        <dbReference type="EMBL" id="RNA00183.1"/>
    </source>
</evidence>
<dbReference type="PANTHER" id="PTHR11929:SF194">
    <property type="entry name" value="ALPHA-(1,3)-FUCOSYLTRANSFERASE 10"/>
    <property type="match status" value="1"/>
</dbReference>
<dbReference type="Gene3D" id="3.40.50.11660">
    <property type="entry name" value="Glycosyl transferase family 10, C-terminal domain"/>
    <property type="match status" value="1"/>
</dbReference>
<dbReference type="AlphaFoldDB" id="A0A3M7PM53"/>
<evidence type="ECO:0000256" key="11">
    <source>
        <dbReference type="RuleBase" id="RU003832"/>
    </source>
</evidence>
<keyword evidence="11" id="KW-0333">Golgi apparatus</keyword>
<keyword evidence="8" id="KW-0472">Membrane</keyword>
<dbReference type="PANTHER" id="PTHR11929">
    <property type="entry name" value="ALPHA- 1,3 -FUCOSYLTRANSFERASE"/>
    <property type="match status" value="1"/>
</dbReference>
<dbReference type="Pfam" id="PF00852">
    <property type="entry name" value="Glyco_transf_10"/>
    <property type="match status" value="1"/>
</dbReference>
<evidence type="ECO:0000313" key="15">
    <source>
        <dbReference type="Proteomes" id="UP000276133"/>
    </source>
</evidence>
<dbReference type="EC" id="2.4.1.-" evidence="11"/>
<evidence type="ECO:0000256" key="7">
    <source>
        <dbReference type="ARBA" id="ARBA00022989"/>
    </source>
</evidence>
<dbReference type="FunFam" id="3.40.50.11660:FF:000002">
    <property type="entry name" value="Alpha-(1,3)-fucosyltransferase"/>
    <property type="match status" value="1"/>
</dbReference>
<comment type="similarity">
    <text evidence="2 11">Belongs to the glycosyltransferase 10 family.</text>
</comment>
<dbReference type="InterPro" id="IPR001503">
    <property type="entry name" value="Glyco_trans_10"/>
</dbReference>
<dbReference type="Pfam" id="PF17039">
    <property type="entry name" value="Glyco_tran_10_N"/>
    <property type="match status" value="1"/>
</dbReference>
<evidence type="ECO:0000256" key="1">
    <source>
        <dbReference type="ARBA" id="ARBA00004922"/>
    </source>
</evidence>
<evidence type="ECO:0000256" key="4">
    <source>
        <dbReference type="ARBA" id="ARBA00022679"/>
    </source>
</evidence>
<reference evidence="14 15" key="1">
    <citation type="journal article" date="2018" name="Sci. Rep.">
        <title>Genomic signatures of local adaptation to the degree of environmental predictability in rotifers.</title>
        <authorList>
            <person name="Franch-Gras L."/>
            <person name="Hahn C."/>
            <person name="Garcia-Roger E.M."/>
            <person name="Carmona M.J."/>
            <person name="Serra M."/>
            <person name="Gomez A."/>
        </authorList>
    </citation>
    <scope>NUCLEOTIDE SEQUENCE [LARGE SCALE GENOMIC DNA]</scope>
    <source>
        <strain evidence="14">HYR1</strain>
    </source>
</reference>
<evidence type="ECO:0000256" key="10">
    <source>
        <dbReference type="ARBA" id="ARBA00060399"/>
    </source>
</evidence>